<sequence length="47" mass="5308">MIEFHFARKPLFGFRIGNGDFHLEMLNPSSDLQRTVTTANRGTPVST</sequence>
<evidence type="ECO:0000313" key="1">
    <source>
        <dbReference type="EMBL" id="DAD23010.1"/>
    </source>
</evidence>
<reference evidence="1 2" key="1">
    <citation type="journal article" date="2020" name="Mol. Biol. Evol.">
        <title>Distinct Expression and Methylation Patterns for Genes with Different Fates following a Single Whole-Genome Duplication in Flowering Plants.</title>
        <authorList>
            <person name="Shi T."/>
            <person name="Rahmani R.S."/>
            <person name="Gugger P.F."/>
            <person name="Wang M."/>
            <person name="Li H."/>
            <person name="Zhang Y."/>
            <person name="Li Z."/>
            <person name="Wang Q."/>
            <person name="Van de Peer Y."/>
            <person name="Marchal K."/>
            <person name="Chen J."/>
        </authorList>
    </citation>
    <scope>NUCLEOTIDE SEQUENCE [LARGE SCALE GENOMIC DNA]</scope>
    <source>
        <tissue evidence="1">Leaf</tissue>
    </source>
</reference>
<accession>A0A822XRE9</accession>
<comment type="caution">
    <text evidence="1">The sequence shown here is derived from an EMBL/GenBank/DDBJ whole genome shotgun (WGS) entry which is preliminary data.</text>
</comment>
<organism evidence="1 2">
    <name type="scientific">Nelumbo nucifera</name>
    <name type="common">Sacred lotus</name>
    <dbReference type="NCBI Taxonomy" id="4432"/>
    <lineage>
        <taxon>Eukaryota</taxon>
        <taxon>Viridiplantae</taxon>
        <taxon>Streptophyta</taxon>
        <taxon>Embryophyta</taxon>
        <taxon>Tracheophyta</taxon>
        <taxon>Spermatophyta</taxon>
        <taxon>Magnoliopsida</taxon>
        <taxon>Proteales</taxon>
        <taxon>Nelumbonaceae</taxon>
        <taxon>Nelumbo</taxon>
    </lineage>
</organism>
<protein>
    <submittedName>
        <fullName evidence="1">Uncharacterized protein</fullName>
    </submittedName>
</protein>
<proteinExistence type="predicted"/>
<keyword evidence="2" id="KW-1185">Reference proteome</keyword>
<dbReference type="AlphaFoldDB" id="A0A822XRE9"/>
<name>A0A822XRE9_NELNU</name>
<evidence type="ECO:0000313" key="2">
    <source>
        <dbReference type="Proteomes" id="UP000607653"/>
    </source>
</evidence>
<gene>
    <name evidence="1" type="ORF">HUJ06_024473</name>
</gene>
<dbReference type="Proteomes" id="UP000607653">
    <property type="component" value="Unassembled WGS sequence"/>
</dbReference>
<dbReference type="EMBL" id="DUZY01000001">
    <property type="protein sequence ID" value="DAD23010.1"/>
    <property type="molecule type" value="Genomic_DNA"/>
</dbReference>